<evidence type="ECO:0000256" key="1">
    <source>
        <dbReference type="SAM" id="SignalP"/>
    </source>
</evidence>
<gene>
    <name evidence="2" type="ORF">QWY20_13600</name>
</gene>
<name>A0ABU7J820_9GAMM</name>
<dbReference type="EMBL" id="JAUHLI010000013">
    <property type="protein sequence ID" value="MEE2002492.1"/>
    <property type="molecule type" value="Genomic_DNA"/>
</dbReference>
<feature type="chain" id="PRO_5045139417" evidence="1">
    <location>
        <begin position="23"/>
        <end position="193"/>
    </location>
</feature>
<keyword evidence="1" id="KW-0732">Signal</keyword>
<sequence length="193" mass="21197">MKFKTKKILAAALMVTTFGVSASIDEIMRRAEDISRYQALLAHSEANIRLSALDTMLKSSDTTIREIAYAAGISSVDDVTLSITLRNRFNELNQLTALIHYPERMESLVSEFRKSNGDFINFNVDSYNESAGSFRVRSLARATGPGSGSINGLSVSMRQGSCSINASFTENGLFEGMYFCTDGMSVPVSFRID</sequence>
<dbReference type="Proteomes" id="UP001336314">
    <property type="component" value="Unassembled WGS sequence"/>
</dbReference>
<comment type="caution">
    <text evidence="2">The sequence shown here is derived from an EMBL/GenBank/DDBJ whole genome shotgun (WGS) entry which is preliminary data.</text>
</comment>
<evidence type="ECO:0000313" key="2">
    <source>
        <dbReference type="EMBL" id="MEE2002492.1"/>
    </source>
</evidence>
<keyword evidence="3" id="KW-1185">Reference proteome</keyword>
<evidence type="ECO:0000313" key="3">
    <source>
        <dbReference type="Proteomes" id="UP001336314"/>
    </source>
</evidence>
<dbReference type="RefSeq" id="WP_330129555.1">
    <property type="nucleotide sequence ID" value="NZ_JAUHLI010000013.1"/>
</dbReference>
<protein>
    <submittedName>
        <fullName evidence="2">Uncharacterized protein</fullName>
    </submittedName>
</protein>
<organism evidence="2 3">
    <name type="scientific">Alkalimonas cellulosilytica</name>
    <dbReference type="NCBI Taxonomy" id="3058395"/>
    <lineage>
        <taxon>Bacteria</taxon>
        <taxon>Pseudomonadati</taxon>
        <taxon>Pseudomonadota</taxon>
        <taxon>Gammaproteobacteria</taxon>
        <taxon>Alkalimonas</taxon>
    </lineage>
</organism>
<feature type="signal peptide" evidence="1">
    <location>
        <begin position="1"/>
        <end position="22"/>
    </location>
</feature>
<reference evidence="2 3" key="1">
    <citation type="submission" date="2023-07" db="EMBL/GenBank/DDBJ databases">
        <title>Alkalimonas sp., MEB108 novel, alkaliphilic bacterium isolated from Lonar Lake, India.</title>
        <authorList>
            <person name="Joshi A."/>
            <person name="Thite S."/>
        </authorList>
    </citation>
    <scope>NUCLEOTIDE SEQUENCE [LARGE SCALE GENOMIC DNA]</scope>
    <source>
        <strain evidence="2 3">MEB108</strain>
    </source>
</reference>
<proteinExistence type="predicted"/>
<accession>A0ABU7J820</accession>